<dbReference type="InterPro" id="IPR013013">
    <property type="entry name" value="PTS_EIIC_1"/>
</dbReference>
<dbReference type="InterPro" id="IPR003352">
    <property type="entry name" value="PTS_EIIC"/>
</dbReference>
<keyword evidence="4" id="KW-0762">Sugar transport</keyword>
<feature type="transmembrane region" description="Helical" evidence="12">
    <location>
        <begin position="247"/>
        <end position="265"/>
    </location>
</feature>
<dbReference type="PANTHER" id="PTHR30009:SF20">
    <property type="entry name" value="PTS SYSTEM GLUCOSE-SPECIFIC EIICB COMPONENT-RELATED"/>
    <property type="match status" value="1"/>
</dbReference>
<dbReference type="EC" id="2.7.1.69" evidence="16"/>
<sequence length="650" mass="70562">MNKENSKGKVFSTLQKIGKSLMLPVSVLPAAGILLRIGQNDLLGKYGAVFQNLSIAGDAIFENLPLIFAVGVAIGFSGGEAVAALAAVIGQLILQAVLLATGQRYNISINMGVFGGIIIGLIAAILYNKYNNIKLPQVLGFFGGKRFVPIVTSFASLIFAVIGGAIWQPIQNIINIFARWASTSILGPAFYAGGKRLLIPLGLHHIYYPPFLYQFGEYTANGVKYFGDTARYFHGDPTAGFFMASEFPILMFGLPGAALAIIAAAKSENRKKVSGIMISSAFVAFLTGITEPIEFTFIFVAPILFIFHVLAAFLSGIVTSILKIRLGYTFSASFIDYILGLKFAGRPWLIWLVGIAFFALYFVVFYFVIKTMDIKTPGREDIDSEYFDPSIKEVKGLEKAKRILMAIGGKENIEILDACITRLRLTLNEPSKVNKNELKALGAAGVLEAGNNVQVIFGTEAEKIKDGIKSIIENGEDTIILEEAESKEDAKENYKKEFIKNVDIINPIEGEIINITEVPDEVFSGKALGDGFAIKPKEGKVISPIDGEIAVLFPTKHAIAIKGDNGLELLVHIGIDTVNLNGEGFTTHISQGDKVKKGDLMITFDKKTIESKAKSSVTPIVITNMDIVEKISVNYGRKAQGDNVATIKFK</sequence>
<proteinExistence type="predicted"/>
<evidence type="ECO:0000256" key="12">
    <source>
        <dbReference type="SAM" id="Phobius"/>
    </source>
</evidence>
<evidence type="ECO:0000256" key="2">
    <source>
        <dbReference type="ARBA" id="ARBA00022448"/>
    </source>
</evidence>
<name>A0A9P2G5Y6_CLOBO</name>
<keyword evidence="6" id="KW-0598">Phosphotransferase system</keyword>
<dbReference type="CDD" id="cd00212">
    <property type="entry name" value="PTS_IIB_glc"/>
    <property type="match status" value="1"/>
</dbReference>
<feature type="transmembrane region" description="Helical" evidence="12">
    <location>
        <begin position="147"/>
        <end position="167"/>
    </location>
</feature>
<feature type="domain" description="PTS EIIA type-1" evidence="13">
    <location>
        <begin position="520"/>
        <end position="624"/>
    </location>
</feature>
<feature type="transmembrane region" description="Helical" evidence="12">
    <location>
        <begin position="326"/>
        <end position="343"/>
    </location>
</feature>
<dbReference type="NCBIfam" id="TIGR00830">
    <property type="entry name" value="PTBA"/>
    <property type="match status" value="1"/>
</dbReference>
<dbReference type="InterPro" id="IPR050429">
    <property type="entry name" value="PTS_Glucose_EIICBA"/>
</dbReference>
<comment type="caution">
    <text evidence="16">The sequence shown here is derived from an EMBL/GenBank/DDBJ whole genome shotgun (WGS) entry which is preliminary data.</text>
</comment>
<dbReference type="GO" id="GO:0090563">
    <property type="term" value="F:protein-phosphocysteine-sugar phosphotransferase activity"/>
    <property type="evidence" value="ECO:0007669"/>
    <property type="project" value="TreeGrafter"/>
</dbReference>
<dbReference type="GO" id="GO:0005886">
    <property type="term" value="C:plasma membrane"/>
    <property type="evidence" value="ECO:0007669"/>
    <property type="project" value="UniProtKB-SubCell"/>
</dbReference>
<evidence type="ECO:0000259" key="15">
    <source>
        <dbReference type="PROSITE" id="PS51103"/>
    </source>
</evidence>
<evidence type="ECO:0000256" key="4">
    <source>
        <dbReference type="ARBA" id="ARBA00022597"/>
    </source>
</evidence>
<keyword evidence="9 12" id="KW-1133">Transmembrane helix</keyword>
<reference evidence="16 17" key="1">
    <citation type="submission" date="2009-10" db="EMBL/GenBank/DDBJ databases">
        <authorList>
            <person name="Shrivastava S."/>
            <person name="Brinkac L.B."/>
            <person name="Brown J.L."/>
            <person name="Bruce D.B."/>
            <person name="Detter C."/>
            <person name="Green L.D."/>
            <person name="Munk C.A."/>
            <person name="Rogers Y.C."/>
            <person name="Tapia R."/>
            <person name="Saunders E.S."/>
            <person name="Sims D.R."/>
            <person name="Smith L.A."/>
            <person name="Smith T.J."/>
            <person name="Sutton G."/>
            <person name="Brettin T."/>
        </authorList>
    </citation>
    <scope>NUCLEOTIDE SEQUENCE [LARGE SCALE GENOMIC DNA]</scope>
    <source>
        <strain evidence="17">D str. 1873</strain>
    </source>
</reference>
<keyword evidence="10 12" id="KW-0472">Membrane</keyword>
<dbReference type="PROSITE" id="PS01035">
    <property type="entry name" value="PTS_EIIB_TYPE_1_CYS"/>
    <property type="match status" value="1"/>
</dbReference>
<keyword evidence="2" id="KW-0813">Transport</keyword>
<keyword evidence="8" id="KW-0418">Kinase</keyword>
<protein>
    <submittedName>
        <fullName evidence="16">Pts system glucose-specific eiicba component</fullName>
        <ecNumber evidence="16">2.7.1.-</ecNumber>
        <ecNumber evidence="16">2.7.1.69</ecNumber>
    </submittedName>
</protein>
<dbReference type="FunFam" id="3.30.1360.60:FF:000001">
    <property type="entry name" value="PTS system glucose-specific IIBC component PtsG"/>
    <property type="match status" value="1"/>
</dbReference>
<dbReference type="PROSITE" id="PS51093">
    <property type="entry name" value="PTS_EIIA_TYPE_1"/>
    <property type="match status" value="1"/>
</dbReference>
<feature type="active site" description="Phosphocysteine intermediate; for EIIB activity" evidence="11">
    <location>
        <position position="419"/>
    </location>
</feature>
<dbReference type="Gene3D" id="3.30.1360.60">
    <property type="entry name" value="Glucose permease domain IIB"/>
    <property type="match status" value="1"/>
</dbReference>
<dbReference type="PROSITE" id="PS00371">
    <property type="entry name" value="PTS_EIIA_TYPE_1_HIS"/>
    <property type="match status" value="1"/>
</dbReference>
<evidence type="ECO:0000313" key="17">
    <source>
        <dbReference type="Proteomes" id="UP000006160"/>
    </source>
</evidence>
<evidence type="ECO:0000313" key="16">
    <source>
        <dbReference type="EMBL" id="EES90586.1"/>
    </source>
</evidence>
<evidence type="ECO:0000256" key="5">
    <source>
        <dbReference type="ARBA" id="ARBA00022679"/>
    </source>
</evidence>
<keyword evidence="7 12" id="KW-0812">Transmembrane</keyword>
<keyword evidence="3" id="KW-1003">Cell membrane</keyword>
<dbReference type="CDD" id="cd00210">
    <property type="entry name" value="PTS_IIA_glc"/>
    <property type="match status" value="1"/>
</dbReference>
<accession>A0A9P2G5Y6</accession>
<feature type="domain" description="PTS EIIB type-1" evidence="14">
    <location>
        <begin position="397"/>
        <end position="478"/>
    </location>
</feature>
<dbReference type="PROSITE" id="PS51098">
    <property type="entry name" value="PTS_EIIB_TYPE_1"/>
    <property type="match status" value="1"/>
</dbReference>
<dbReference type="GO" id="GO:0009401">
    <property type="term" value="P:phosphoenolpyruvate-dependent sugar phosphotransferase system"/>
    <property type="evidence" value="ECO:0007669"/>
    <property type="project" value="UniProtKB-KW"/>
</dbReference>
<dbReference type="SUPFAM" id="SSF51261">
    <property type="entry name" value="Duplicated hybrid motif"/>
    <property type="match status" value="1"/>
</dbReference>
<dbReference type="InterPro" id="IPR036878">
    <property type="entry name" value="Glu_permease_IIB"/>
</dbReference>
<dbReference type="GO" id="GO:0016301">
    <property type="term" value="F:kinase activity"/>
    <property type="evidence" value="ECO:0007669"/>
    <property type="project" value="UniProtKB-KW"/>
</dbReference>
<evidence type="ECO:0000256" key="11">
    <source>
        <dbReference type="PROSITE-ProRule" id="PRU00421"/>
    </source>
</evidence>
<dbReference type="EMBL" id="ACSJ01000007">
    <property type="protein sequence ID" value="EES90586.1"/>
    <property type="molecule type" value="Genomic_DNA"/>
</dbReference>
<dbReference type="SUPFAM" id="SSF55604">
    <property type="entry name" value="Glucose permease domain IIB"/>
    <property type="match status" value="1"/>
</dbReference>
<evidence type="ECO:0000256" key="1">
    <source>
        <dbReference type="ARBA" id="ARBA00004651"/>
    </source>
</evidence>
<organism evidence="16 17">
    <name type="scientific">Clostridium botulinum D str. 1873</name>
    <dbReference type="NCBI Taxonomy" id="592027"/>
    <lineage>
        <taxon>Bacteria</taxon>
        <taxon>Bacillati</taxon>
        <taxon>Bacillota</taxon>
        <taxon>Clostridia</taxon>
        <taxon>Eubacteriales</taxon>
        <taxon>Clostridiaceae</taxon>
        <taxon>Clostridium</taxon>
    </lineage>
</organism>
<evidence type="ECO:0000256" key="10">
    <source>
        <dbReference type="ARBA" id="ARBA00023136"/>
    </source>
</evidence>
<feature type="transmembrane region" description="Helical" evidence="12">
    <location>
        <begin position="272"/>
        <end position="289"/>
    </location>
</feature>
<evidence type="ECO:0000256" key="3">
    <source>
        <dbReference type="ARBA" id="ARBA00022475"/>
    </source>
</evidence>
<dbReference type="RefSeq" id="WP_003375077.1">
    <property type="nucleotide sequence ID" value="NZ_ACSJ01000007.1"/>
</dbReference>
<dbReference type="InterPro" id="IPR018113">
    <property type="entry name" value="PTrfase_EIIB_Cys"/>
</dbReference>
<evidence type="ECO:0000256" key="9">
    <source>
        <dbReference type="ARBA" id="ARBA00022989"/>
    </source>
</evidence>
<feature type="domain" description="PTS EIIC type-1" evidence="15">
    <location>
        <begin position="8"/>
        <end position="381"/>
    </location>
</feature>
<dbReference type="PROSITE" id="PS51103">
    <property type="entry name" value="PTS_EIIC_TYPE_1"/>
    <property type="match status" value="1"/>
</dbReference>
<dbReference type="NCBIfam" id="TIGR00826">
    <property type="entry name" value="EIIB_glc"/>
    <property type="match status" value="1"/>
</dbReference>
<feature type="transmembrane region" description="Helical" evidence="12">
    <location>
        <begin position="295"/>
        <end position="314"/>
    </location>
</feature>
<dbReference type="FunFam" id="2.70.70.10:FF:000001">
    <property type="entry name" value="PTS system glucose-specific IIA component"/>
    <property type="match status" value="1"/>
</dbReference>
<evidence type="ECO:0000259" key="13">
    <source>
        <dbReference type="PROSITE" id="PS51093"/>
    </source>
</evidence>
<gene>
    <name evidence="16" type="ORF">CLG_B1205</name>
</gene>
<evidence type="ECO:0000259" key="14">
    <source>
        <dbReference type="PROSITE" id="PS51098"/>
    </source>
</evidence>
<dbReference type="Pfam" id="PF00358">
    <property type="entry name" value="PTS_EIIA_1"/>
    <property type="match status" value="1"/>
</dbReference>
<dbReference type="Pfam" id="PF00367">
    <property type="entry name" value="PTS_EIIB"/>
    <property type="match status" value="1"/>
</dbReference>
<dbReference type="AlphaFoldDB" id="A0A9P2G5Y6"/>
<feature type="transmembrane region" description="Helical" evidence="12">
    <location>
        <begin position="349"/>
        <end position="369"/>
    </location>
</feature>
<dbReference type="Gene3D" id="2.70.70.10">
    <property type="entry name" value="Glucose Permease (Domain IIA)"/>
    <property type="match status" value="1"/>
</dbReference>
<dbReference type="InterPro" id="IPR001996">
    <property type="entry name" value="PTS_IIB_1"/>
</dbReference>
<dbReference type="Proteomes" id="UP000006160">
    <property type="component" value="Unassembled WGS sequence"/>
</dbReference>
<dbReference type="InterPro" id="IPR001127">
    <property type="entry name" value="PTS_EIIA_1_perm"/>
</dbReference>
<keyword evidence="5 16" id="KW-0808">Transferase</keyword>
<evidence type="ECO:0000256" key="7">
    <source>
        <dbReference type="ARBA" id="ARBA00022692"/>
    </source>
</evidence>
<evidence type="ECO:0000256" key="6">
    <source>
        <dbReference type="ARBA" id="ARBA00022683"/>
    </source>
</evidence>
<comment type="subcellular location">
    <subcellularLocation>
        <location evidence="1">Cell membrane</location>
        <topology evidence="1">Multi-pass membrane protein</topology>
    </subcellularLocation>
</comment>
<feature type="transmembrane region" description="Helical" evidence="12">
    <location>
        <begin position="107"/>
        <end position="127"/>
    </location>
</feature>
<evidence type="ECO:0000256" key="8">
    <source>
        <dbReference type="ARBA" id="ARBA00022777"/>
    </source>
</evidence>
<dbReference type="Pfam" id="PF02378">
    <property type="entry name" value="PTS_EIIC"/>
    <property type="match status" value="1"/>
</dbReference>
<dbReference type="InterPro" id="IPR011055">
    <property type="entry name" value="Dup_hybrid_motif"/>
</dbReference>
<dbReference type="GeneID" id="66319915"/>
<dbReference type="PANTHER" id="PTHR30009">
    <property type="entry name" value="CYTOCHROME C-TYPE SYNTHESIS PROTEIN AND PTS TRANSMEMBRANE COMPONENT"/>
    <property type="match status" value="1"/>
</dbReference>
<dbReference type="GO" id="GO:0008982">
    <property type="term" value="F:protein-N(PI)-phosphohistidine-sugar phosphotransferase activity"/>
    <property type="evidence" value="ECO:0007669"/>
    <property type="project" value="InterPro"/>
</dbReference>
<dbReference type="EC" id="2.7.1.-" evidence="16"/>
<feature type="transmembrane region" description="Helical" evidence="12">
    <location>
        <begin position="21"/>
        <end position="39"/>
    </location>
</feature>